<evidence type="ECO:0000313" key="2">
    <source>
        <dbReference type="EMBL" id="BAT78657.1"/>
    </source>
</evidence>
<dbReference type="EMBL" id="AP015035">
    <property type="protein sequence ID" value="BAT78657.1"/>
    <property type="molecule type" value="Genomic_DNA"/>
</dbReference>
<sequence length="112" mass="12900">MEEDIEVVIHHMRKFVNDDRLKYEGQTETLSFDPNVWSYFIVVSVVKVLGYAGFKEFCYSIGGASVSDDRLEPLCDDTKGLLPAIQEFLPGVDQRFCVKHLYANFRKKYPGK</sequence>
<proteinExistence type="predicted"/>
<gene>
    <name evidence="2" type="primary">Vigan.02G136500</name>
    <name evidence="2" type="ORF">VIGAN_02136500</name>
</gene>
<dbReference type="OrthoDB" id="1751576at2759"/>
<protein>
    <recommendedName>
        <fullName evidence="1">PB1-like domain-containing protein</fullName>
    </recommendedName>
</protein>
<dbReference type="AlphaFoldDB" id="A0A0S3RDU0"/>
<name>A0A0S3RDU0_PHAAN</name>
<feature type="domain" description="PB1-like" evidence="1">
    <location>
        <begin position="1"/>
        <end position="78"/>
    </location>
</feature>
<dbReference type="Pfam" id="PF26130">
    <property type="entry name" value="PB1-like"/>
    <property type="match status" value="1"/>
</dbReference>
<evidence type="ECO:0000313" key="3">
    <source>
        <dbReference type="Proteomes" id="UP000291084"/>
    </source>
</evidence>
<evidence type="ECO:0000259" key="1">
    <source>
        <dbReference type="Pfam" id="PF26130"/>
    </source>
</evidence>
<dbReference type="Proteomes" id="UP000291084">
    <property type="component" value="Chromosome 2"/>
</dbReference>
<accession>A0A0S3RDU0</accession>
<reference evidence="2 3" key="1">
    <citation type="journal article" date="2015" name="Sci. Rep.">
        <title>The power of single molecule real-time sequencing technology in the de novo assembly of a eukaryotic genome.</title>
        <authorList>
            <person name="Sakai H."/>
            <person name="Naito K."/>
            <person name="Ogiso-Tanaka E."/>
            <person name="Takahashi Y."/>
            <person name="Iseki K."/>
            <person name="Muto C."/>
            <person name="Satou K."/>
            <person name="Teruya K."/>
            <person name="Shiroma A."/>
            <person name="Shimoji M."/>
            <person name="Hirano T."/>
            <person name="Itoh T."/>
            <person name="Kaga A."/>
            <person name="Tomooka N."/>
        </authorList>
    </citation>
    <scope>NUCLEOTIDE SEQUENCE [LARGE SCALE GENOMIC DNA]</scope>
    <source>
        <strain evidence="3">cv. Shumari</strain>
    </source>
</reference>
<dbReference type="InterPro" id="IPR058594">
    <property type="entry name" value="PB1-like_dom_pln"/>
</dbReference>
<keyword evidence="3" id="KW-1185">Reference proteome</keyword>
<organism evidence="2 3">
    <name type="scientific">Vigna angularis var. angularis</name>
    <dbReference type="NCBI Taxonomy" id="157739"/>
    <lineage>
        <taxon>Eukaryota</taxon>
        <taxon>Viridiplantae</taxon>
        <taxon>Streptophyta</taxon>
        <taxon>Embryophyta</taxon>
        <taxon>Tracheophyta</taxon>
        <taxon>Spermatophyta</taxon>
        <taxon>Magnoliopsida</taxon>
        <taxon>eudicotyledons</taxon>
        <taxon>Gunneridae</taxon>
        <taxon>Pentapetalae</taxon>
        <taxon>rosids</taxon>
        <taxon>fabids</taxon>
        <taxon>Fabales</taxon>
        <taxon>Fabaceae</taxon>
        <taxon>Papilionoideae</taxon>
        <taxon>50 kb inversion clade</taxon>
        <taxon>NPAAA clade</taxon>
        <taxon>indigoferoid/millettioid clade</taxon>
        <taxon>Phaseoleae</taxon>
        <taxon>Vigna</taxon>
    </lineage>
</organism>